<dbReference type="InterPro" id="IPR025746">
    <property type="entry name" value="PilX_N_dom"/>
</dbReference>
<sequence>MQANTMITSGLHGQRGATLLVGLVMLLLMTLIGLAAMRGSGMQELMAGNMRDRNLAFQSAEAGLRAAEQVLNGATLPAFDGSQVGYAQDINGSKATGFWSTYNWAAGSVLTQMGLDRVAEQPRFVIEEVSSTIVNAGADGSGIDFASSLKSEDIIYYRVTSRGVGGTNNSVVIVQSTFKR</sequence>
<dbReference type="AlphaFoldDB" id="A0A1G9EW35"/>
<keyword evidence="5" id="KW-1185">Reference proteome</keyword>
<evidence type="ECO:0000313" key="4">
    <source>
        <dbReference type="EMBL" id="SDK80331.1"/>
    </source>
</evidence>
<evidence type="ECO:0000256" key="1">
    <source>
        <dbReference type="SAM" id="Phobius"/>
    </source>
</evidence>
<feature type="transmembrane region" description="Helical" evidence="1">
    <location>
        <begin position="16"/>
        <end position="36"/>
    </location>
</feature>
<accession>A0A1G9EW35</accession>
<dbReference type="Pfam" id="PF13681">
    <property type="entry name" value="PilX"/>
    <property type="match status" value="1"/>
</dbReference>
<dbReference type="OrthoDB" id="5298746at2"/>
<proteinExistence type="predicted"/>
<gene>
    <name evidence="4" type="ORF">SAMN05216212_3257</name>
</gene>
<name>A0A1G9EW35_9GAMM</name>
<evidence type="ECO:0000259" key="2">
    <source>
        <dbReference type="Pfam" id="PF13681"/>
    </source>
</evidence>
<protein>
    <submittedName>
        <fullName evidence="4">Type IV pilus assembly protein PilX</fullName>
    </submittedName>
</protein>
<dbReference type="InterPro" id="IPR025205">
    <property type="entry name" value="PilX/PilW_C"/>
</dbReference>
<feature type="domain" description="PilX/PilW C-terminal" evidence="2">
    <location>
        <begin position="94"/>
        <end position="179"/>
    </location>
</feature>
<evidence type="ECO:0000313" key="5">
    <source>
        <dbReference type="Proteomes" id="UP000199305"/>
    </source>
</evidence>
<keyword evidence="1" id="KW-1133">Transmembrane helix</keyword>
<dbReference type="Proteomes" id="UP000199305">
    <property type="component" value="Unassembled WGS sequence"/>
</dbReference>
<dbReference type="RefSeq" id="WP_091517052.1">
    <property type="nucleotide sequence ID" value="NZ_FNFH01000009.1"/>
</dbReference>
<feature type="domain" description="Type 4 fimbrial biogenesis protein PilX N-terminal" evidence="3">
    <location>
        <begin position="15"/>
        <end position="65"/>
    </location>
</feature>
<reference evidence="5" key="1">
    <citation type="submission" date="2016-10" db="EMBL/GenBank/DDBJ databases">
        <authorList>
            <person name="Varghese N."/>
            <person name="Submissions S."/>
        </authorList>
    </citation>
    <scope>NUCLEOTIDE SEQUENCE [LARGE SCALE GENOMIC DNA]</scope>
    <source>
        <strain evidence="5">CGMCC 1.10658</strain>
    </source>
</reference>
<dbReference type="STRING" id="658219.SAMN05216212_3257"/>
<dbReference type="Pfam" id="PF14341">
    <property type="entry name" value="PilX_N"/>
    <property type="match status" value="1"/>
</dbReference>
<evidence type="ECO:0000259" key="3">
    <source>
        <dbReference type="Pfam" id="PF14341"/>
    </source>
</evidence>
<keyword evidence="1" id="KW-0472">Membrane</keyword>
<keyword evidence="1" id="KW-0812">Transmembrane</keyword>
<dbReference type="EMBL" id="FNFH01000009">
    <property type="protein sequence ID" value="SDK80331.1"/>
    <property type="molecule type" value="Genomic_DNA"/>
</dbReference>
<organism evidence="4 5">
    <name type="scientific">Microbulbifer yueqingensis</name>
    <dbReference type="NCBI Taxonomy" id="658219"/>
    <lineage>
        <taxon>Bacteria</taxon>
        <taxon>Pseudomonadati</taxon>
        <taxon>Pseudomonadota</taxon>
        <taxon>Gammaproteobacteria</taxon>
        <taxon>Cellvibrionales</taxon>
        <taxon>Microbulbiferaceae</taxon>
        <taxon>Microbulbifer</taxon>
    </lineage>
</organism>